<dbReference type="GO" id="GO:0005524">
    <property type="term" value="F:ATP binding"/>
    <property type="evidence" value="ECO:0007669"/>
    <property type="project" value="UniProtKB-KW"/>
</dbReference>
<name>A0A9D1ANR1_9FIRM</name>
<comment type="catalytic activity">
    <reaction evidence="7">
        <text>L-aspartate + ATP = 4-phospho-L-aspartate + ADP</text>
        <dbReference type="Rhea" id="RHEA:23776"/>
        <dbReference type="ChEBI" id="CHEBI:29991"/>
        <dbReference type="ChEBI" id="CHEBI:30616"/>
        <dbReference type="ChEBI" id="CHEBI:57535"/>
        <dbReference type="ChEBI" id="CHEBI:456216"/>
        <dbReference type="EC" id="2.7.2.4"/>
    </reaction>
</comment>
<evidence type="ECO:0000256" key="2">
    <source>
        <dbReference type="ARBA" id="ARBA00013059"/>
    </source>
</evidence>
<evidence type="ECO:0000259" key="8">
    <source>
        <dbReference type="Pfam" id="PF22468"/>
    </source>
</evidence>
<evidence type="ECO:0000256" key="1">
    <source>
        <dbReference type="ARBA" id="ARBA00010122"/>
    </source>
</evidence>
<dbReference type="SUPFAM" id="SSF55021">
    <property type="entry name" value="ACT-like"/>
    <property type="match status" value="2"/>
</dbReference>
<evidence type="ECO:0000256" key="6">
    <source>
        <dbReference type="ARBA" id="ARBA00022840"/>
    </source>
</evidence>
<dbReference type="EC" id="2.7.2.4" evidence="2"/>
<keyword evidence="4" id="KW-0547">Nucleotide-binding</keyword>
<dbReference type="EMBL" id="DVGZ01000041">
    <property type="protein sequence ID" value="HIR46870.1"/>
    <property type="molecule type" value="Genomic_DNA"/>
</dbReference>
<evidence type="ECO:0000256" key="5">
    <source>
        <dbReference type="ARBA" id="ARBA00022777"/>
    </source>
</evidence>
<reference evidence="9" key="2">
    <citation type="journal article" date="2021" name="PeerJ">
        <title>Extensive microbial diversity within the chicken gut microbiome revealed by metagenomics and culture.</title>
        <authorList>
            <person name="Gilroy R."/>
            <person name="Ravi A."/>
            <person name="Getino M."/>
            <person name="Pursley I."/>
            <person name="Horton D.L."/>
            <person name="Alikhan N.F."/>
            <person name="Baker D."/>
            <person name="Gharbi K."/>
            <person name="Hall N."/>
            <person name="Watson M."/>
            <person name="Adriaenssens E.M."/>
            <person name="Foster-Nyarko E."/>
            <person name="Jarju S."/>
            <person name="Secka A."/>
            <person name="Antonio M."/>
            <person name="Oren A."/>
            <person name="Chaudhuri R.R."/>
            <person name="La Ragione R."/>
            <person name="Hildebrand F."/>
            <person name="Pallen M.J."/>
        </authorList>
    </citation>
    <scope>NUCLEOTIDE SEQUENCE</scope>
    <source>
        <strain evidence="9">ChiSxjej1B13-7958</strain>
    </source>
</reference>
<dbReference type="AlphaFoldDB" id="A0A9D1ANR1"/>
<accession>A0A9D1ANR1</accession>
<keyword evidence="6" id="KW-0067">ATP-binding</keyword>
<evidence type="ECO:0000313" key="9">
    <source>
        <dbReference type="EMBL" id="HIR46870.1"/>
    </source>
</evidence>
<dbReference type="GO" id="GO:0009089">
    <property type="term" value="P:lysine biosynthetic process via diaminopimelate"/>
    <property type="evidence" value="ECO:0007669"/>
    <property type="project" value="TreeGrafter"/>
</dbReference>
<dbReference type="GO" id="GO:0005829">
    <property type="term" value="C:cytosol"/>
    <property type="evidence" value="ECO:0007669"/>
    <property type="project" value="TreeGrafter"/>
</dbReference>
<dbReference type="InterPro" id="IPR054352">
    <property type="entry name" value="ACT_Aspartokinase"/>
</dbReference>
<sequence length="150" mass="16049">MTTVTSASSITLVTLQNCPPDIAFCGRVFTKIADLGVVVDMISLAPNHGSKMDVSFTINDDDLGEILEFLSKLKEKDIKPIISGGNSKINVYDEKMKDTPGMAAKVFTAASASSTDIRIVTTSDVDISILVTEADFHEAFTAIQNACKEA</sequence>
<gene>
    <name evidence="9" type="ORF">IAB89_04295</name>
</gene>
<comment type="caution">
    <text evidence="9">The sequence shown here is derived from an EMBL/GenBank/DDBJ whole genome shotgun (WGS) entry which is preliminary data.</text>
</comment>
<comment type="similarity">
    <text evidence="1">Belongs to the aspartokinase family.</text>
</comment>
<evidence type="ECO:0000256" key="7">
    <source>
        <dbReference type="ARBA" id="ARBA00047872"/>
    </source>
</evidence>
<evidence type="ECO:0000256" key="3">
    <source>
        <dbReference type="ARBA" id="ARBA00022679"/>
    </source>
</evidence>
<dbReference type="InterPro" id="IPR045865">
    <property type="entry name" value="ACT-like_dom_sf"/>
</dbReference>
<dbReference type="Proteomes" id="UP000824242">
    <property type="component" value="Unassembled WGS sequence"/>
</dbReference>
<organism evidence="9 10">
    <name type="scientific">Candidatus Caccousia avicola</name>
    <dbReference type="NCBI Taxonomy" id="2840721"/>
    <lineage>
        <taxon>Bacteria</taxon>
        <taxon>Bacillati</taxon>
        <taxon>Bacillota</taxon>
        <taxon>Clostridia</taxon>
        <taxon>Eubacteriales</taxon>
        <taxon>Oscillospiraceae</taxon>
        <taxon>Oscillospiraceae incertae sedis</taxon>
        <taxon>Candidatus Caccousia</taxon>
    </lineage>
</organism>
<dbReference type="Gene3D" id="3.30.70.260">
    <property type="match status" value="2"/>
</dbReference>
<proteinExistence type="inferred from homology"/>
<protein>
    <recommendedName>
        <fullName evidence="2">aspartate kinase</fullName>
        <ecNumber evidence="2">2.7.2.4</ecNumber>
    </recommendedName>
</protein>
<dbReference type="GO" id="GO:0009090">
    <property type="term" value="P:homoserine biosynthetic process"/>
    <property type="evidence" value="ECO:0007669"/>
    <property type="project" value="TreeGrafter"/>
</dbReference>
<evidence type="ECO:0000256" key="4">
    <source>
        <dbReference type="ARBA" id="ARBA00022741"/>
    </source>
</evidence>
<dbReference type="GO" id="GO:0004072">
    <property type="term" value="F:aspartate kinase activity"/>
    <property type="evidence" value="ECO:0007669"/>
    <property type="project" value="UniProtKB-EC"/>
</dbReference>
<keyword evidence="3" id="KW-0808">Transferase</keyword>
<dbReference type="CDD" id="cd04891">
    <property type="entry name" value="ACT_AK-LysC-DapG-like_1"/>
    <property type="match status" value="1"/>
</dbReference>
<reference evidence="9" key="1">
    <citation type="submission" date="2020-10" db="EMBL/GenBank/DDBJ databases">
        <authorList>
            <person name="Gilroy R."/>
        </authorList>
    </citation>
    <scope>NUCLEOTIDE SEQUENCE</scope>
    <source>
        <strain evidence="9">ChiSxjej1B13-7958</strain>
    </source>
</reference>
<keyword evidence="5" id="KW-0418">Kinase</keyword>
<dbReference type="PANTHER" id="PTHR21499">
    <property type="entry name" value="ASPARTATE KINASE"/>
    <property type="match status" value="1"/>
</dbReference>
<feature type="domain" description="Aspartokinase ACT" evidence="8">
    <location>
        <begin position="90"/>
        <end position="146"/>
    </location>
</feature>
<evidence type="ECO:0000313" key="10">
    <source>
        <dbReference type="Proteomes" id="UP000824242"/>
    </source>
</evidence>
<dbReference type="PANTHER" id="PTHR21499:SF3">
    <property type="entry name" value="ASPARTOKINASE"/>
    <property type="match status" value="1"/>
</dbReference>
<dbReference type="Pfam" id="PF22468">
    <property type="entry name" value="ACT_9"/>
    <property type="match status" value="1"/>
</dbReference>